<evidence type="ECO:0000313" key="3">
    <source>
        <dbReference type="Proteomes" id="UP000516052"/>
    </source>
</evidence>
<name>A0A7H0IBC9_9ACTN</name>
<evidence type="ECO:0000313" key="2">
    <source>
        <dbReference type="EMBL" id="QNP70095.1"/>
    </source>
</evidence>
<dbReference type="AlphaFoldDB" id="A0A7H0IBC9"/>
<dbReference type="EMBL" id="CP060828">
    <property type="protein sequence ID" value="QNP70095.1"/>
    <property type="molecule type" value="Genomic_DNA"/>
</dbReference>
<dbReference type="KEGG" id="sroi:IAG44_11965"/>
<accession>A0A7H0IBC9</accession>
<feature type="region of interest" description="Disordered" evidence="1">
    <location>
        <begin position="1"/>
        <end position="68"/>
    </location>
</feature>
<sequence length="68" mass="7141">MKLTGVQSASAEPDQTEYSTVTIHTRPVSRSERASFCPNGPADDIEPAPAEATTQGADLTATPKHADD</sequence>
<gene>
    <name evidence="2" type="ORF">IAG44_11965</name>
</gene>
<feature type="compositionally biased region" description="Polar residues" evidence="1">
    <location>
        <begin position="1"/>
        <end position="10"/>
    </location>
</feature>
<evidence type="ECO:0000256" key="1">
    <source>
        <dbReference type="SAM" id="MobiDB-lite"/>
    </source>
</evidence>
<proteinExistence type="predicted"/>
<dbReference type="RefSeq" id="WP_187747114.1">
    <property type="nucleotide sequence ID" value="NZ_CP060828.1"/>
</dbReference>
<dbReference type="Proteomes" id="UP000516052">
    <property type="component" value="Chromosome"/>
</dbReference>
<protein>
    <submittedName>
        <fullName evidence="2">Uncharacterized protein</fullName>
    </submittedName>
</protein>
<reference evidence="2 3" key="1">
    <citation type="submission" date="2020-08" db="EMBL/GenBank/DDBJ databases">
        <title>A novel species.</title>
        <authorList>
            <person name="Gao J."/>
        </authorList>
    </citation>
    <scope>NUCLEOTIDE SEQUENCE [LARGE SCALE GENOMIC DNA]</scope>
    <source>
        <strain evidence="2 3">CRXT-G-22</strain>
    </source>
</reference>
<organism evidence="2 3">
    <name type="scientific">Streptomyces roseirectus</name>
    <dbReference type="NCBI Taxonomy" id="2768066"/>
    <lineage>
        <taxon>Bacteria</taxon>
        <taxon>Bacillati</taxon>
        <taxon>Actinomycetota</taxon>
        <taxon>Actinomycetes</taxon>
        <taxon>Kitasatosporales</taxon>
        <taxon>Streptomycetaceae</taxon>
        <taxon>Streptomyces</taxon>
    </lineage>
</organism>
<keyword evidence="3" id="KW-1185">Reference proteome</keyword>